<feature type="compositionally biased region" description="Basic residues" evidence="1">
    <location>
        <begin position="374"/>
        <end position="386"/>
    </location>
</feature>
<accession>A0A4S8MAY8</accession>
<sequence length="430" mass="45695">MAGWEGPWEFRSIPPPDYQDTIKPNAPPSMRNRFASSDLFFPEAPRSTLSTPTPAPARNDDESQPSSSGVQLAAPSPARPIVFEGFTPKPIPSWPQQPVPTARNPTPRTQMLSANGQWHQAQNPPYRPSPLSRTSVVPEDLDVDTPNTLVQPSSRPSTAVATPPNSAYSSPVKPINHPVSHVSPPPPPPIYRGDIPTARNLAFPGGDVSSSLQHYPHATTTTTTTITHPHAIPSSQLIPNPAAVAPVPHGYHSLPNRPVMHHPHLPPNAGSICENPIDVDELYIPDPRGCVSPPLSACASPEPVPGIVPLDPAEAAIFSFLDDYPLYADVSPPLSAVGSPELEASVTKGKGKGKGRGKEKTTTTTTAATASTTKAKKATTTTRKKRVSEPANDTKKAKRPNLKRGNDALEADDGSVTGTTTASRKRAKRG</sequence>
<proteinExistence type="predicted"/>
<feature type="region of interest" description="Disordered" evidence="1">
    <location>
        <begin position="1"/>
        <end position="170"/>
    </location>
</feature>
<evidence type="ECO:0000313" key="2">
    <source>
        <dbReference type="EMBL" id="THU99450.1"/>
    </source>
</evidence>
<feature type="compositionally biased region" description="Polar residues" evidence="1">
    <location>
        <begin position="145"/>
        <end position="169"/>
    </location>
</feature>
<dbReference type="AlphaFoldDB" id="A0A4S8MAY8"/>
<organism evidence="2 3">
    <name type="scientific">Dendrothele bispora (strain CBS 962.96)</name>
    <dbReference type="NCBI Taxonomy" id="1314807"/>
    <lineage>
        <taxon>Eukaryota</taxon>
        <taxon>Fungi</taxon>
        <taxon>Dikarya</taxon>
        <taxon>Basidiomycota</taxon>
        <taxon>Agaricomycotina</taxon>
        <taxon>Agaricomycetes</taxon>
        <taxon>Agaricomycetidae</taxon>
        <taxon>Agaricales</taxon>
        <taxon>Agaricales incertae sedis</taxon>
        <taxon>Dendrothele</taxon>
    </lineage>
</organism>
<feature type="compositionally biased region" description="Polar residues" evidence="1">
    <location>
        <begin position="103"/>
        <end position="123"/>
    </location>
</feature>
<evidence type="ECO:0000256" key="1">
    <source>
        <dbReference type="SAM" id="MobiDB-lite"/>
    </source>
</evidence>
<feature type="compositionally biased region" description="Low complexity" evidence="1">
    <location>
        <begin position="362"/>
        <end position="373"/>
    </location>
</feature>
<keyword evidence="3" id="KW-1185">Reference proteome</keyword>
<dbReference type="Proteomes" id="UP000297245">
    <property type="component" value="Unassembled WGS sequence"/>
</dbReference>
<feature type="region of interest" description="Disordered" evidence="1">
    <location>
        <begin position="334"/>
        <end position="430"/>
    </location>
</feature>
<feature type="compositionally biased region" description="Pro residues" evidence="1">
    <location>
        <begin position="89"/>
        <end position="98"/>
    </location>
</feature>
<protein>
    <submittedName>
        <fullName evidence="2">Uncharacterized protein</fullName>
    </submittedName>
</protein>
<gene>
    <name evidence="2" type="ORF">K435DRAFT_776965</name>
</gene>
<evidence type="ECO:0000313" key="3">
    <source>
        <dbReference type="Proteomes" id="UP000297245"/>
    </source>
</evidence>
<dbReference type="EMBL" id="ML179119">
    <property type="protein sequence ID" value="THU99450.1"/>
    <property type="molecule type" value="Genomic_DNA"/>
</dbReference>
<reference evidence="2 3" key="1">
    <citation type="journal article" date="2019" name="Nat. Ecol. Evol.">
        <title>Megaphylogeny resolves global patterns of mushroom evolution.</title>
        <authorList>
            <person name="Varga T."/>
            <person name="Krizsan K."/>
            <person name="Foldi C."/>
            <person name="Dima B."/>
            <person name="Sanchez-Garcia M."/>
            <person name="Sanchez-Ramirez S."/>
            <person name="Szollosi G.J."/>
            <person name="Szarkandi J.G."/>
            <person name="Papp V."/>
            <person name="Albert L."/>
            <person name="Andreopoulos W."/>
            <person name="Angelini C."/>
            <person name="Antonin V."/>
            <person name="Barry K.W."/>
            <person name="Bougher N.L."/>
            <person name="Buchanan P."/>
            <person name="Buyck B."/>
            <person name="Bense V."/>
            <person name="Catcheside P."/>
            <person name="Chovatia M."/>
            <person name="Cooper J."/>
            <person name="Damon W."/>
            <person name="Desjardin D."/>
            <person name="Finy P."/>
            <person name="Geml J."/>
            <person name="Haridas S."/>
            <person name="Hughes K."/>
            <person name="Justo A."/>
            <person name="Karasinski D."/>
            <person name="Kautmanova I."/>
            <person name="Kiss B."/>
            <person name="Kocsube S."/>
            <person name="Kotiranta H."/>
            <person name="LaButti K.M."/>
            <person name="Lechner B.E."/>
            <person name="Liimatainen K."/>
            <person name="Lipzen A."/>
            <person name="Lukacs Z."/>
            <person name="Mihaltcheva S."/>
            <person name="Morgado L.N."/>
            <person name="Niskanen T."/>
            <person name="Noordeloos M.E."/>
            <person name="Ohm R.A."/>
            <person name="Ortiz-Santana B."/>
            <person name="Ovrebo C."/>
            <person name="Racz N."/>
            <person name="Riley R."/>
            <person name="Savchenko A."/>
            <person name="Shiryaev A."/>
            <person name="Soop K."/>
            <person name="Spirin V."/>
            <person name="Szebenyi C."/>
            <person name="Tomsovsky M."/>
            <person name="Tulloss R.E."/>
            <person name="Uehling J."/>
            <person name="Grigoriev I.V."/>
            <person name="Vagvolgyi C."/>
            <person name="Papp T."/>
            <person name="Martin F.M."/>
            <person name="Miettinen O."/>
            <person name="Hibbett D.S."/>
            <person name="Nagy L.G."/>
        </authorList>
    </citation>
    <scope>NUCLEOTIDE SEQUENCE [LARGE SCALE GENOMIC DNA]</scope>
    <source>
        <strain evidence="2 3">CBS 962.96</strain>
    </source>
</reference>
<name>A0A4S8MAY8_DENBC</name>